<gene>
    <name evidence="4" type="ORF">GGQ90_002813</name>
</gene>
<feature type="domain" description="BD-FAE-like" evidence="3">
    <location>
        <begin position="49"/>
        <end position="234"/>
    </location>
</feature>
<dbReference type="InterPro" id="IPR049492">
    <property type="entry name" value="BD-FAE-like_dom"/>
</dbReference>
<dbReference type="InterPro" id="IPR050300">
    <property type="entry name" value="GDXG_lipolytic_enzyme"/>
</dbReference>
<organism evidence="4 5">
    <name type="scientific">Sphingobium scionense</name>
    <dbReference type="NCBI Taxonomy" id="1404341"/>
    <lineage>
        <taxon>Bacteria</taxon>
        <taxon>Pseudomonadati</taxon>
        <taxon>Pseudomonadota</taxon>
        <taxon>Alphaproteobacteria</taxon>
        <taxon>Sphingomonadales</taxon>
        <taxon>Sphingomonadaceae</taxon>
        <taxon>Sphingobium</taxon>
    </lineage>
</organism>
<feature type="signal peptide" evidence="2">
    <location>
        <begin position="1"/>
        <end position="23"/>
    </location>
</feature>
<evidence type="ECO:0000256" key="2">
    <source>
        <dbReference type="SAM" id="SignalP"/>
    </source>
</evidence>
<dbReference type="Gene3D" id="3.40.50.1820">
    <property type="entry name" value="alpha/beta hydrolase"/>
    <property type="match status" value="1"/>
</dbReference>
<feature type="chain" id="PRO_5031110430" evidence="2">
    <location>
        <begin position="24"/>
        <end position="286"/>
    </location>
</feature>
<keyword evidence="2" id="KW-0732">Signal</keyword>
<keyword evidence="1" id="KW-0378">Hydrolase</keyword>
<evidence type="ECO:0000256" key="1">
    <source>
        <dbReference type="ARBA" id="ARBA00022801"/>
    </source>
</evidence>
<dbReference type="RefSeq" id="WP_188082674.1">
    <property type="nucleotide sequence ID" value="NZ_JACIEU010000010.1"/>
</dbReference>
<sequence length="286" mass="30306">MRRRPIPILILSLLAGTPLAAQAQTTAATPQAMTYGHDPLQAIDFWPGKGTKAPLVLFVHGGGWKRGSKDNTTGAAKAPHYGALGYAFASINYRLVPDATVEQQAQDVADAVAHLRSQATTLGIDPDRITLMGHSAGAHLVALVGTDMRYFARAGLKPDAVRGIVALDGAAYDVPTQMAQGGRFMAKTYEQAFGTDPARQKALSPSLQAAKPNAPDFLLLHVDRVDGTAQSNALAAALRKAGTPVEIHALPGRGLRGHMQINREMGDADYAGTGIVDAWLRRLFGQ</sequence>
<dbReference type="PANTHER" id="PTHR48081">
    <property type="entry name" value="AB HYDROLASE SUPERFAMILY PROTEIN C4A8.06C"/>
    <property type="match status" value="1"/>
</dbReference>
<dbReference type="GO" id="GO:0016787">
    <property type="term" value="F:hydrolase activity"/>
    <property type="evidence" value="ECO:0007669"/>
    <property type="project" value="UniProtKB-KW"/>
</dbReference>
<dbReference type="Proteomes" id="UP000590524">
    <property type="component" value="Unassembled WGS sequence"/>
</dbReference>
<dbReference type="InterPro" id="IPR029058">
    <property type="entry name" value="AB_hydrolase_fold"/>
</dbReference>
<accession>A0A7W6LR87</accession>
<protein>
    <submittedName>
        <fullName evidence="4">Acetyl esterase/lipase</fullName>
    </submittedName>
</protein>
<name>A0A7W6LR87_9SPHN</name>
<dbReference type="SUPFAM" id="SSF53474">
    <property type="entry name" value="alpha/beta-Hydrolases"/>
    <property type="match status" value="1"/>
</dbReference>
<proteinExistence type="predicted"/>
<evidence type="ECO:0000259" key="3">
    <source>
        <dbReference type="Pfam" id="PF20434"/>
    </source>
</evidence>
<dbReference type="EMBL" id="JACIEU010000010">
    <property type="protein sequence ID" value="MBB4149028.1"/>
    <property type="molecule type" value="Genomic_DNA"/>
</dbReference>
<dbReference type="AlphaFoldDB" id="A0A7W6LR87"/>
<dbReference type="Pfam" id="PF20434">
    <property type="entry name" value="BD-FAE"/>
    <property type="match status" value="1"/>
</dbReference>
<evidence type="ECO:0000313" key="5">
    <source>
        <dbReference type="Proteomes" id="UP000590524"/>
    </source>
</evidence>
<evidence type="ECO:0000313" key="4">
    <source>
        <dbReference type="EMBL" id="MBB4149028.1"/>
    </source>
</evidence>
<comment type="caution">
    <text evidence="4">The sequence shown here is derived from an EMBL/GenBank/DDBJ whole genome shotgun (WGS) entry which is preliminary data.</text>
</comment>
<reference evidence="4 5" key="1">
    <citation type="submission" date="2020-08" db="EMBL/GenBank/DDBJ databases">
        <title>Genomic Encyclopedia of Type Strains, Phase IV (KMG-IV): sequencing the most valuable type-strain genomes for metagenomic binning, comparative biology and taxonomic classification.</title>
        <authorList>
            <person name="Goeker M."/>
        </authorList>
    </citation>
    <scope>NUCLEOTIDE SEQUENCE [LARGE SCALE GENOMIC DNA]</scope>
    <source>
        <strain evidence="4 5">DSM 19371</strain>
    </source>
</reference>
<keyword evidence="5" id="KW-1185">Reference proteome</keyword>
<dbReference type="PANTHER" id="PTHR48081:SF33">
    <property type="entry name" value="KYNURENINE FORMAMIDASE"/>
    <property type="match status" value="1"/>
</dbReference>